<reference evidence="4" key="1">
    <citation type="journal article" date="2018" name="Nat. Microbiol.">
        <title>Leveraging single-cell genomics to expand the fungal tree of life.</title>
        <authorList>
            <person name="Ahrendt S.R."/>
            <person name="Quandt C.A."/>
            <person name="Ciobanu D."/>
            <person name="Clum A."/>
            <person name="Salamov A."/>
            <person name="Andreopoulos B."/>
            <person name="Cheng J.F."/>
            <person name="Woyke T."/>
            <person name="Pelin A."/>
            <person name="Henrissat B."/>
            <person name="Reynolds N.K."/>
            <person name="Benny G.L."/>
            <person name="Smith M.E."/>
            <person name="James T.Y."/>
            <person name="Grigoriev I.V."/>
        </authorList>
    </citation>
    <scope>NUCLEOTIDE SEQUENCE [LARGE SCALE GENOMIC DNA]</scope>
    <source>
        <strain evidence="4">RSA 1356</strain>
    </source>
</reference>
<protein>
    <submittedName>
        <fullName evidence="3">Calponin homology domain-containing protein</fullName>
    </submittedName>
</protein>
<proteinExistence type="inferred from homology"/>
<dbReference type="Proteomes" id="UP000271241">
    <property type="component" value="Unassembled WGS sequence"/>
</dbReference>
<organism evidence="3 4">
    <name type="scientific">Thamnocephalis sphaerospora</name>
    <dbReference type="NCBI Taxonomy" id="78915"/>
    <lineage>
        <taxon>Eukaryota</taxon>
        <taxon>Fungi</taxon>
        <taxon>Fungi incertae sedis</taxon>
        <taxon>Zoopagomycota</taxon>
        <taxon>Zoopagomycotina</taxon>
        <taxon>Zoopagomycetes</taxon>
        <taxon>Zoopagales</taxon>
        <taxon>Sigmoideomycetaceae</taxon>
        <taxon>Thamnocephalis</taxon>
    </lineage>
</organism>
<dbReference type="SUPFAM" id="SSF47576">
    <property type="entry name" value="Calponin-homology domain, CH-domain"/>
    <property type="match status" value="1"/>
</dbReference>
<evidence type="ECO:0000256" key="1">
    <source>
        <dbReference type="ARBA" id="ARBA00009631"/>
    </source>
</evidence>
<dbReference type="OrthoDB" id="21595at2759"/>
<dbReference type="PANTHER" id="PTHR47385:SF14">
    <property type="entry name" value="TRANSGELIN"/>
    <property type="match status" value="1"/>
</dbReference>
<dbReference type="PANTHER" id="PTHR47385">
    <property type="entry name" value="CALPONIN"/>
    <property type="match status" value="1"/>
</dbReference>
<dbReference type="InterPro" id="IPR003096">
    <property type="entry name" value="SM22_calponin"/>
</dbReference>
<feature type="domain" description="Calponin-homology (CH)" evidence="2">
    <location>
        <begin position="22"/>
        <end position="127"/>
    </location>
</feature>
<dbReference type="PROSITE" id="PS51122">
    <property type="entry name" value="CALPONIN_2"/>
    <property type="match status" value="1"/>
</dbReference>
<dbReference type="AlphaFoldDB" id="A0A4P9XN67"/>
<dbReference type="EMBL" id="KZ992806">
    <property type="protein sequence ID" value="RKP06851.1"/>
    <property type="molecule type" value="Genomic_DNA"/>
</dbReference>
<dbReference type="STRING" id="78915.A0A4P9XN67"/>
<dbReference type="InterPro" id="IPR050606">
    <property type="entry name" value="Calponin-like"/>
</dbReference>
<dbReference type="PRINTS" id="PR00888">
    <property type="entry name" value="SM22CALPONIN"/>
</dbReference>
<dbReference type="SMART" id="SM00033">
    <property type="entry name" value="CH"/>
    <property type="match status" value="1"/>
</dbReference>
<comment type="similarity">
    <text evidence="1">Belongs to the calponin family.</text>
</comment>
<evidence type="ECO:0000313" key="4">
    <source>
        <dbReference type="Proteomes" id="UP000271241"/>
    </source>
</evidence>
<dbReference type="GO" id="GO:0051015">
    <property type="term" value="F:actin filament binding"/>
    <property type="evidence" value="ECO:0007669"/>
    <property type="project" value="TreeGrafter"/>
</dbReference>
<dbReference type="InterPro" id="IPR001715">
    <property type="entry name" value="CH_dom"/>
</dbReference>
<evidence type="ECO:0000259" key="2">
    <source>
        <dbReference type="PROSITE" id="PS50021"/>
    </source>
</evidence>
<name>A0A4P9XN67_9FUNG</name>
<keyword evidence="4" id="KW-1185">Reference proteome</keyword>
<evidence type="ECO:0000313" key="3">
    <source>
        <dbReference type="EMBL" id="RKP06851.1"/>
    </source>
</evidence>
<dbReference type="PROSITE" id="PS50021">
    <property type="entry name" value="CH"/>
    <property type="match status" value="1"/>
</dbReference>
<dbReference type="InterPro" id="IPR000557">
    <property type="entry name" value="Calponin_repeat"/>
</dbReference>
<dbReference type="InterPro" id="IPR036872">
    <property type="entry name" value="CH_dom_sf"/>
</dbReference>
<sequence>MTDVIQGLDADLRERLAAKHDPVREQQAREWIEQVTGESFPEDTSFLVALRDGVILCKLMNTLRPGTIKYRASRMPFIQMENINKFLEGARDLGCPAADLFQTVDLYEEKNPPQVVDAIFSVSRHAAKAGCDVPILGPRLSERHEVQFTDEQLNAGKGVINTAQYGYYEGASQTGMNFGKRREISGTYSDGSKRM</sequence>
<accession>A0A4P9XN67</accession>
<dbReference type="GO" id="GO:0015629">
    <property type="term" value="C:actin cytoskeleton"/>
    <property type="evidence" value="ECO:0007669"/>
    <property type="project" value="TreeGrafter"/>
</dbReference>
<dbReference type="Gene3D" id="1.10.418.10">
    <property type="entry name" value="Calponin-like domain"/>
    <property type="match status" value="1"/>
</dbReference>
<dbReference type="GO" id="GO:0007015">
    <property type="term" value="P:actin filament organization"/>
    <property type="evidence" value="ECO:0007669"/>
    <property type="project" value="TreeGrafter"/>
</dbReference>
<dbReference type="Pfam" id="PF00307">
    <property type="entry name" value="CH"/>
    <property type="match status" value="1"/>
</dbReference>
<gene>
    <name evidence="3" type="ORF">THASP1DRAFT_31337</name>
</gene>